<dbReference type="Proteomes" id="UP000054538">
    <property type="component" value="Unassembled WGS sequence"/>
</dbReference>
<sequence>MSSSIANDLTKWNDEQLRENEDNDDELFKKKSAEHRHCTKVRKEVERQMAEEVVRWKAEEEAKQKAEVEVQRRAEAEAKVCTEEVAQAQSSVSGPLKGKQLKVAVSGTAEVAESVGGITLCYGCSDAGVACEGGRGQQGEVVLGTLEEIWGCVDLEFTPEELEEGSEEDFEEEEVVEAAEEREALKGWNEEEAEVDESV</sequence>
<name>A0A0D0DI45_9AGAM</name>
<evidence type="ECO:0000313" key="2">
    <source>
        <dbReference type="EMBL" id="KIK77760.1"/>
    </source>
</evidence>
<gene>
    <name evidence="2" type="ORF">PAXRUDRAFT_17282</name>
</gene>
<dbReference type="HOGENOM" id="CLU_066687_0_1_1"/>
<dbReference type="EMBL" id="KN826843">
    <property type="protein sequence ID" value="KIK77760.1"/>
    <property type="molecule type" value="Genomic_DNA"/>
</dbReference>
<dbReference type="InParanoid" id="A0A0D0DI45"/>
<organism evidence="2 3">
    <name type="scientific">Paxillus rubicundulus Ve08.2h10</name>
    <dbReference type="NCBI Taxonomy" id="930991"/>
    <lineage>
        <taxon>Eukaryota</taxon>
        <taxon>Fungi</taxon>
        <taxon>Dikarya</taxon>
        <taxon>Basidiomycota</taxon>
        <taxon>Agaricomycotina</taxon>
        <taxon>Agaricomycetes</taxon>
        <taxon>Agaricomycetidae</taxon>
        <taxon>Boletales</taxon>
        <taxon>Paxilineae</taxon>
        <taxon>Paxillaceae</taxon>
        <taxon>Paxillus</taxon>
    </lineage>
</organism>
<proteinExistence type="predicted"/>
<dbReference type="STRING" id="930991.A0A0D0DI45"/>
<dbReference type="AlphaFoldDB" id="A0A0D0DI45"/>
<feature type="region of interest" description="Disordered" evidence="1">
    <location>
        <begin position="1"/>
        <end position="33"/>
    </location>
</feature>
<reference evidence="3" key="2">
    <citation type="submission" date="2015-01" db="EMBL/GenBank/DDBJ databases">
        <title>Evolutionary Origins and Diversification of the Mycorrhizal Mutualists.</title>
        <authorList>
            <consortium name="DOE Joint Genome Institute"/>
            <consortium name="Mycorrhizal Genomics Consortium"/>
            <person name="Kohler A."/>
            <person name="Kuo A."/>
            <person name="Nagy L.G."/>
            <person name="Floudas D."/>
            <person name="Copeland A."/>
            <person name="Barry K.W."/>
            <person name="Cichocki N."/>
            <person name="Veneault-Fourrey C."/>
            <person name="LaButti K."/>
            <person name="Lindquist E.A."/>
            <person name="Lipzen A."/>
            <person name="Lundell T."/>
            <person name="Morin E."/>
            <person name="Murat C."/>
            <person name="Riley R."/>
            <person name="Ohm R."/>
            <person name="Sun H."/>
            <person name="Tunlid A."/>
            <person name="Henrissat B."/>
            <person name="Grigoriev I.V."/>
            <person name="Hibbett D.S."/>
            <person name="Martin F."/>
        </authorList>
    </citation>
    <scope>NUCLEOTIDE SEQUENCE [LARGE SCALE GENOMIC DNA]</scope>
    <source>
        <strain evidence="3">Ve08.2h10</strain>
    </source>
</reference>
<feature type="compositionally biased region" description="Basic and acidic residues" evidence="1">
    <location>
        <begin position="11"/>
        <end position="31"/>
    </location>
</feature>
<evidence type="ECO:0000313" key="3">
    <source>
        <dbReference type="Proteomes" id="UP000054538"/>
    </source>
</evidence>
<evidence type="ECO:0000256" key="1">
    <source>
        <dbReference type="SAM" id="MobiDB-lite"/>
    </source>
</evidence>
<keyword evidence="3" id="KW-1185">Reference proteome</keyword>
<reference evidence="2 3" key="1">
    <citation type="submission" date="2014-04" db="EMBL/GenBank/DDBJ databases">
        <authorList>
            <consortium name="DOE Joint Genome Institute"/>
            <person name="Kuo A."/>
            <person name="Kohler A."/>
            <person name="Jargeat P."/>
            <person name="Nagy L.G."/>
            <person name="Floudas D."/>
            <person name="Copeland A."/>
            <person name="Barry K.W."/>
            <person name="Cichocki N."/>
            <person name="Veneault-Fourrey C."/>
            <person name="LaButti K."/>
            <person name="Lindquist E.A."/>
            <person name="Lipzen A."/>
            <person name="Lundell T."/>
            <person name="Morin E."/>
            <person name="Murat C."/>
            <person name="Sun H."/>
            <person name="Tunlid A."/>
            <person name="Henrissat B."/>
            <person name="Grigoriev I.V."/>
            <person name="Hibbett D.S."/>
            <person name="Martin F."/>
            <person name="Nordberg H.P."/>
            <person name="Cantor M.N."/>
            <person name="Hua S.X."/>
        </authorList>
    </citation>
    <scope>NUCLEOTIDE SEQUENCE [LARGE SCALE GENOMIC DNA]</scope>
    <source>
        <strain evidence="2 3">Ve08.2h10</strain>
    </source>
</reference>
<accession>A0A0D0DI45</accession>
<protein>
    <submittedName>
        <fullName evidence="2">Uncharacterized protein</fullName>
    </submittedName>
</protein>